<evidence type="ECO:0000313" key="1">
    <source>
        <dbReference type="EMBL" id="KAI8435918.1"/>
    </source>
</evidence>
<dbReference type="EMBL" id="CM046106">
    <property type="protein sequence ID" value="KAI8435918.1"/>
    <property type="molecule type" value="Genomic_DNA"/>
</dbReference>
<evidence type="ECO:0000313" key="2">
    <source>
        <dbReference type="Proteomes" id="UP001064048"/>
    </source>
</evidence>
<gene>
    <name evidence="1" type="ORF">MSG28_004095</name>
</gene>
<proteinExistence type="predicted"/>
<protein>
    <submittedName>
        <fullName evidence="1">Uncharacterized protein</fullName>
    </submittedName>
</protein>
<accession>A0ACC0KHE8</accession>
<sequence length="2134" mass="237276">MVRHNNQLPNNLTQLQNLIKRDPDSYKEEFHQQLAHFETTLEIFNLNPTQYNKKLDEQAIDIKNMNIKHKDMKFNSTLQNYMFSMLRNSDAKAAKLSLDILIELYHKNIWNDQKTVNMIADIGCFSKITKVMVASLKFFLGRDEAEKEENSDSEEEVDPRDTMIANKFNKKTRKRDKMVEKVKKVAKKLKKKKEKAPVFNFSALHLLNNPQGLAEKLFKLMESSNERFEVKLMCLDVISRLIGLHNLFLFNYYPFIARLLLPHQREVTRILQFAAQASHELVPAEVIEPVMRAIANNFITERNSTDVMAVGLNAVREICARCPLAITEDLLRDLVQYKNYKEKSVMMAARSLIQLYRQSMPTLLHKKDRGRPTEASTELRTKKYGDMDIKDYVPGSEILLEKKDVTNDDKKKKKGNRKKGNDSDDDWVDVNSSESELDISDSDEDSVHEDDGEIVEEEEDDDDGEELDDEETENNDDNEKETAQLNPKIVKGRKVLKAKRKLNKQDIKEKVETARNIAMETIFTDEDFKRIDAAQVKKHISGVKRKSAVEEEDESGELVQLSAIENIHKKRKHDKSARLDSVLKGREERDKFGYKDRRKNIHCSKTNREKRKTKNYQMIVKPPGALLAYSGYNDKDARVTAAIAKSVGFGILKEKINAIAQYLEGPLKQVASSLLNHQGALLAYSGYNDKDARVTAAIASNVWSAYEKNGRNVFKEDRLHLILVDCNNGKIAITQVANLLLCLYAKESVGFGILKEKINAIAQYLEGPLKQVASSYNSGDTLFQIYNVQGTDVMAGNSDPSCSNVPGAQSESELRVTDMELESPNSLPLGQQTQSSFLENDEEISGEFIKVKPKKRPLVKTSDNDTRKITKIDRTPPAPPVTRQCYSNRDLGPFIVHVAQKESSPGSGSFLNPALTFHPKIVKLGIQKSSSAANDKFLSAIRDKWQDWNLFFTDASKLNKDEPVGLSAIQALSCNSIKNCAKSAIVCLLKEALLSCHLMNLEVKISWIPSHKGISGNEAVDKAAREAATGNDNVFGNGLLYVGFNQDQGCFACGTENGFRVFNSDPLKEKERQNFAEGGLSYVEMLFRCNYMALVGGGKTPVYPPNRVIIWDDLKKDSAISLDFNSPVKAVKLRRDRIVVVLENLIKVYTFTAQPQMLHVFETCQNPRGLCVVCPNSNNAILAYPSRKTGHVQLVELSSHASTSSSPDGHLITAHEAPLSCLALNVGGTRLATASTKGTLIRVFDTATGQKLAELRRGAHQATIYCINFNHTSTNLCVTSDHGTVHVFSLEDEKLNKQSSLATVNFLPKYFSSNWSFCKFTIPNGPPCICAFGVDKSSIVVICADGSYYKYKFNEKGECTRDVYAQFLETSEDSQQPSIKVTYGLAHLIIFRFHVGTLSIKRSQLPMSLGSRVEVQYVSCEVGSSSPASVPPEPVGGHQLRRAVARRRRKRRDAICVARTHQPTHRSRLNKKQKGSQIDALRKLHELAKMMNKRQGLVGKCGSDLVPGGLSASGAALGCVSVESAGAERVGQPAQQRVAPRRALRRCQPLRQRLRQRSAALLHYVQGLLLFPPHFGSPYSNTCPAVASSAAACSWRSARRRCVASVCASSASTRSPRDSTAATMAPVSPQLSANFRAMCGLPSQKRAGARAGGGAGGGSTGDSEPARDAADGGRYTCVHAPAATGQPPARMSSGSGDQQLSDSQHPTTTVTNPISNASTMYTSAFPAPPTTHVVSVRNDGFFKSVAFPKILQSALNFVRRIISSLRKVPKFDGDVRWRRRVGRASPPVVADAADARAGVRGDDSSATEPGRLGPGTWPPPRYLSQKKYADLLNLLHKGATLLLQRDQQGSGADLAILLLDVLTKSETQPSEEWIEKLANLFEIMSSTIPERETFLTNAVKWSMDNNKKGHPLLHKKIAEVYWREKKYTAAHKHFLHSSDGAAYANMLIELHTTKGLKSEIDLDDFVMMYKWLPTDSEPNLPPASYTNLGVGEDLIAAAVREVKEETGVDADFQSLGVDWMETAKISVELKMPQWASAEGGGSEAESPDQMMLCYDDETSEYYENKPDSDVKIEQAGERERREDCLFFLPIWTSDGFNGDDENVEPAFVLSREEQNNNEPSDPEPEETSSVRTCL</sequence>
<keyword evidence="2" id="KW-1185">Reference proteome</keyword>
<dbReference type="Proteomes" id="UP001064048">
    <property type="component" value="Chromosome 6"/>
</dbReference>
<name>A0ACC0KHE8_CHOFU</name>
<organism evidence="1 2">
    <name type="scientific">Choristoneura fumiferana</name>
    <name type="common">Spruce budworm moth</name>
    <name type="synonym">Archips fumiferana</name>
    <dbReference type="NCBI Taxonomy" id="7141"/>
    <lineage>
        <taxon>Eukaryota</taxon>
        <taxon>Metazoa</taxon>
        <taxon>Ecdysozoa</taxon>
        <taxon>Arthropoda</taxon>
        <taxon>Hexapoda</taxon>
        <taxon>Insecta</taxon>
        <taxon>Pterygota</taxon>
        <taxon>Neoptera</taxon>
        <taxon>Endopterygota</taxon>
        <taxon>Lepidoptera</taxon>
        <taxon>Glossata</taxon>
        <taxon>Ditrysia</taxon>
        <taxon>Tortricoidea</taxon>
        <taxon>Tortricidae</taxon>
        <taxon>Tortricinae</taxon>
        <taxon>Choristoneura</taxon>
    </lineage>
</organism>
<comment type="caution">
    <text evidence="1">The sequence shown here is derived from an EMBL/GenBank/DDBJ whole genome shotgun (WGS) entry which is preliminary data.</text>
</comment>
<reference evidence="1 2" key="1">
    <citation type="journal article" date="2022" name="Genome Biol. Evol.">
        <title>The Spruce Budworm Genome: Reconstructing the Evolutionary History of Antifreeze Proteins.</title>
        <authorList>
            <person name="Beliveau C."/>
            <person name="Gagne P."/>
            <person name="Picq S."/>
            <person name="Vernygora O."/>
            <person name="Keeling C.I."/>
            <person name="Pinkney K."/>
            <person name="Doucet D."/>
            <person name="Wen F."/>
            <person name="Johnston J.S."/>
            <person name="Maaroufi H."/>
            <person name="Boyle B."/>
            <person name="Laroche J."/>
            <person name="Dewar K."/>
            <person name="Juretic N."/>
            <person name="Blackburn G."/>
            <person name="Nisole A."/>
            <person name="Brunet B."/>
            <person name="Brandao M."/>
            <person name="Lumley L."/>
            <person name="Duan J."/>
            <person name="Quan G."/>
            <person name="Lucarotti C.J."/>
            <person name="Roe A.D."/>
            <person name="Sperling F.A.H."/>
            <person name="Levesque R.C."/>
            <person name="Cusson M."/>
        </authorList>
    </citation>
    <scope>NUCLEOTIDE SEQUENCE [LARGE SCALE GENOMIC DNA]</scope>
    <source>
        <strain evidence="1">Glfc:IPQL:Cfum</strain>
    </source>
</reference>